<organism evidence="1 2">
    <name type="scientific">Vibrio aquaticus</name>
    <dbReference type="NCBI Taxonomy" id="2496559"/>
    <lineage>
        <taxon>Bacteria</taxon>
        <taxon>Pseudomonadati</taxon>
        <taxon>Pseudomonadota</taxon>
        <taxon>Gammaproteobacteria</taxon>
        <taxon>Vibrionales</taxon>
        <taxon>Vibrionaceae</taxon>
        <taxon>Vibrio</taxon>
    </lineage>
</organism>
<proteinExistence type="predicted"/>
<dbReference type="Pfam" id="PF11279">
    <property type="entry name" value="DUF3080"/>
    <property type="match status" value="1"/>
</dbReference>
<evidence type="ECO:0000313" key="1">
    <source>
        <dbReference type="EMBL" id="RTZ14120.1"/>
    </source>
</evidence>
<dbReference type="RefSeq" id="WP_126575685.1">
    <property type="nucleotide sequence ID" value="NZ_RXZH01000011.1"/>
</dbReference>
<dbReference type="EMBL" id="RXZH01000011">
    <property type="protein sequence ID" value="RTZ14120.1"/>
    <property type="molecule type" value="Genomic_DNA"/>
</dbReference>
<accession>A0A432CSD7</accession>
<protein>
    <submittedName>
        <fullName evidence="1">DUF3080 domain-containing protein</fullName>
    </submittedName>
</protein>
<keyword evidence="2" id="KW-1185">Reference proteome</keyword>
<sequence>MRIVRTAISLIILIPILSGCDSESPEAFFDTYSQRVANVLDTSFDEPEISLDKLPRKRELQLAIPTVTLGLLDSYQLRQCGLFQLIAERNSVLGKMADEFSNYDYQAALLSGLAACIDNPNIDSELSATLNEIRKQKSAQLSMHQWNLLYASDAMQSQLFGTQWLTTGMSEQVQQVNNALSTVNEAFSASLGASNLVKVQETLDKISVVGDLYYSLHHSAAQLSFITEQLNSNDHKVICAPQRDITRFKYLNNVFDQQYIGKVQPYLAALDSYYQQLAKNLTIFEPQPQLHPYVYPLKQSHTAFRQATLEHIQYWQRLFKRCGRKVG</sequence>
<evidence type="ECO:0000313" key="2">
    <source>
        <dbReference type="Proteomes" id="UP000268973"/>
    </source>
</evidence>
<reference evidence="1 2" key="1">
    <citation type="submission" date="2018-12" db="EMBL/GenBank/DDBJ databases">
        <title>Vibrio sp. isolated from China Sea.</title>
        <authorList>
            <person name="Li Y."/>
        </authorList>
    </citation>
    <scope>NUCLEOTIDE SEQUENCE [LARGE SCALE GENOMIC DNA]</scope>
    <source>
        <strain evidence="1 2">BEI207</strain>
    </source>
</reference>
<dbReference type="PROSITE" id="PS51257">
    <property type="entry name" value="PROKAR_LIPOPROTEIN"/>
    <property type="match status" value="1"/>
</dbReference>
<dbReference type="InterPro" id="IPR021431">
    <property type="entry name" value="DUF3080"/>
</dbReference>
<dbReference type="OrthoDB" id="5760979at2"/>
<comment type="caution">
    <text evidence="1">The sequence shown here is derived from an EMBL/GenBank/DDBJ whole genome shotgun (WGS) entry which is preliminary data.</text>
</comment>
<dbReference type="AlphaFoldDB" id="A0A432CSD7"/>
<name>A0A432CSD7_9VIBR</name>
<gene>
    <name evidence="1" type="ORF">EJ063_17945</name>
</gene>
<dbReference type="Proteomes" id="UP000268973">
    <property type="component" value="Unassembled WGS sequence"/>
</dbReference>